<keyword evidence="6" id="KW-1185">Reference proteome</keyword>
<dbReference type="Gene3D" id="3.40.50.300">
    <property type="entry name" value="P-loop containing nucleotide triphosphate hydrolases"/>
    <property type="match status" value="1"/>
</dbReference>
<dbReference type="InterPro" id="IPR050763">
    <property type="entry name" value="ABC_transporter_ATP-binding"/>
</dbReference>
<dbReference type="InterPro" id="IPR003439">
    <property type="entry name" value="ABC_transporter-like_ATP-bd"/>
</dbReference>
<evidence type="ECO:0000256" key="2">
    <source>
        <dbReference type="ARBA" id="ARBA00022741"/>
    </source>
</evidence>
<accession>A0A1C3E7U2</accession>
<evidence type="ECO:0000256" key="1">
    <source>
        <dbReference type="ARBA" id="ARBA00022448"/>
    </source>
</evidence>
<evidence type="ECO:0000313" key="5">
    <source>
        <dbReference type="EMBL" id="ODA29303.1"/>
    </source>
</evidence>
<dbReference type="InterPro" id="IPR027417">
    <property type="entry name" value="P-loop_NTPase"/>
</dbReference>
<dbReference type="GO" id="GO:0005524">
    <property type="term" value="F:ATP binding"/>
    <property type="evidence" value="ECO:0007669"/>
    <property type="project" value="UniProtKB-KW"/>
</dbReference>
<reference evidence="5 6" key="1">
    <citation type="submission" date="2016-05" db="EMBL/GenBank/DDBJ databases">
        <title>Genomic and physiological characterization of Planctopirus sp. isolated from fresh water lake.</title>
        <authorList>
            <person name="Subhash Y."/>
            <person name="Ramana C."/>
        </authorList>
    </citation>
    <scope>NUCLEOTIDE SEQUENCE [LARGE SCALE GENOMIC DNA]</scope>
    <source>
        <strain evidence="5 6">JC280</strain>
    </source>
</reference>
<dbReference type="InterPro" id="IPR003593">
    <property type="entry name" value="AAA+_ATPase"/>
</dbReference>
<dbReference type="SMART" id="SM00382">
    <property type="entry name" value="AAA"/>
    <property type="match status" value="1"/>
</dbReference>
<dbReference type="PANTHER" id="PTHR42711">
    <property type="entry name" value="ABC TRANSPORTER ATP-BINDING PROTEIN"/>
    <property type="match status" value="1"/>
</dbReference>
<keyword evidence="2" id="KW-0547">Nucleotide-binding</keyword>
<organism evidence="5 6">
    <name type="scientific">Planctopirus hydrillae</name>
    <dbReference type="NCBI Taxonomy" id="1841610"/>
    <lineage>
        <taxon>Bacteria</taxon>
        <taxon>Pseudomonadati</taxon>
        <taxon>Planctomycetota</taxon>
        <taxon>Planctomycetia</taxon>
        <taxon>Planctomycetales</taxon>
        <taxon>Planctomycetaceae</taxon>
        <taxon>Planctopirus</taxon>
    </lineage>
</organism>
<dbReference type="RefSeq" id="WP_068850148.1">
    <property type="nucleotide sequence ID" value="NZ_LYDR01000137.1"/>
</dbReference>
<feature type="domain" description="ABC transporter" evidence="4">
    <location>
        <begin position="24"/>
        <end position="257"/>
    </location>
</feature>
<keyword evidence="1" id="KW-0813">Transport</keyword>
<proteinExistence type="predicted"/>
<dbReference type="EMBL" id="LYDR01000137">
    <property type="protein sequence ID" value="ODA29303.1"/>
    <property type="molecule type" value="Genomic_DNA"/>
</dbReference>
<keyword evidence="3" id="KW-0067">ATP-binding</keyword>
<gene>
    <name evidence="5" type="ORF">A6X21_09435</name>
</gene>
<sequence>MSIIEAQQLSKSYKVFRKKEGLLGSIQGVFHREYKVIEAVRDVSFSIEKGEMVAFLGANGAGKTTTLKLLSGLIHPTTGEAHVLGHIPWKRENAYRRRFSLVMGQKNQLWWDLPAVESFRLHQEIYRIDKVVYDRRLDELTSLLEVKPLIRQAVRELSLGERMRMELIAALLHAPEVLLLDEPTIGLDVVSQRRVQDFLKFYQQSQQITVILTSHYMKDVQALCKRAIIISGGTLRYDGPLAELVEKFSQYKLLSLQFAGEFNADELQTYGRIIEHLPPRVKLEVPRHNLPELLSNLLARYSIEDLEVQERPLEDVIAEVFTAAKTQSTEK</sequence>
<dbReference type="OrthoDB" id="9795548at2"/>
<dbReference type="SUPFAM" id="SSF52540">
    <property type="entry name" value="P-loop containing nucleoside triphosphate hydrolases"/>
    <property type="match status" value="1"/>
</dbReference>
<dbReference type="Pfam" id="PF00005">
    <property type="entry name" value="ABC_tran"/>
    <property type="match status" value="1"/>
</dbReference>
<protein>
    <submittedName>
        <fullName evidence="5">ABC transporter</fullName>
    </submittedName>
</protein>
<evidence type="ECO:0000259" key="4">
    <source>
        <dbReference type="PROSITE" id="PS50893"/>
    </source>
</evidence>
<dbReference type="STRING" id="1841610.A6X21_09435"/>
<dbReference type="PANTHER" id="PTHR42711:SF4">
    <property type="entry name" value="ABC TRANSPORTER RELATED"/>
    <property type="match status" value="1"/>
</dbReference>
<dbReference type="AlphaFoldDB" id="A0A1C3E7U2"/>
<evidence type="ECO:0000313" key="6">
    <source>
        <dbReference type="Proteomes" id="UP000094828"/>
    </source>
</evidence>
<comment type="caution">
    <text evidence="5">The sequence shown here is derived from an EMBL/GenBank/DDBJ whole genome shotgun (WGS) entry which is preliminary data.</text>
</comment>
<dbReference type="GO" id="GO:0016887">
    <property type="term" value="F:ATP hydrolysis activity"/>
    <property type="evidence" value="ECO:0007669"/>
    <property type="project" value="InterPro"/>
</dbReference>
<name>A0A1C3E7U2_9PLAN</name>
<dbReference type="PROSITE" id="PS00211">
    <property type="entry name" value="ABC_TRANSPORTER_1"/>
    <property type="match status" value="1"/>
</dbReference>
<dbReference type="InterPro" id="IPR017871">
    <property type="entry name" value="ABC_transporter-like_CS"/>
</dbReference>
<dbReference type="PROSITE" id="PS50893">
    <property type="entry name" value="ABC_TRANSPORTER_2"/>
    <property type="match status" value="1"/>
</dbReference>
<evidence type="ECO:0000256" key="3">
    <source>
        <dbReference type="ARBA" id="ARBA00022840"/>
    </source>
</evidence>
<dbReference type="Proteomes" id="UP000094828">
    <property type="component" value="Unassembled WGS sequence"/>
</dbReference>